<keyword evidence="3" id="KW-1185">Reference proteome</keyword>
<organism evidence="2 3">
    <name type="scientific">Circinella minor</name>
    <dbReference type="NCBI Taxonomy" id="1195481"/>
    <lineage>
        <taxon>Eukaryota</taxon>
        <taxon>Fungi</taxon>
        <taxon>Fungi incertae sedis</taxon>
        <taxon>Mucoromycota</taxon>
        <taxon>Mucoromycotina</taxon>
        <taxon>Mucoromycetes</taxon>
        <taxon>Mucorales</taxon>
        <taxon>Lichtheimiaceae</taxon>
        <taxon>Circinella</taxon>
    </lineage>
</organism>
<dbReference type="Proteomes" id="UP000646827">
    <property type="component" value="Unassembled WGS sequence"/>
</dbReference>
<evidence type="ECO:0000313" key="2">
    <source>
        <dbReference type="EMBL" id="KAG2218798.1"/>
    </source>
</evidence>
<gene>
    <name evidence="2" type="ORF">INT45_000335</name>
</gene>
<feature type="compositionally biased region" description="Polar residues" evidence="1">
    <location>
        <begin position="115"/>
        <end position="124"/>
    </location>
</feature>
<protein>
    <submittedName>
        <fullName evidence="2">Uncharacterized protein</fullName>
    </submittedName>
</protein>
<dbReference type="OrthoDB" id="10365735at2759"/>
<dbReference type="AlphaFoldDB" id="A0A8H7VJI5"/>
<dbReference type="EMBL" id="JAEPRB010000210">
    <property type="protein sequence ID" value="KAG2218798.1"/>
    <property type="molecule type" value="Genomic_DNA"/>
</dbReference>
<comment type="caution">
    <text evidence="2">The sequence shown here is derived from an EMBL/GenBank/DDBJ whole genome shotgun (WGS) entry which is preliminary data.</text>
</comment>
<feature type="compositionally biased region" description="Basic and acidic residues" evidence="1">
    <location>
        <begin position="125"/>
        <end position="152"/>
    </location>
</feature>
<evidence type="ECO:0000256" key="1">
    <source>
        <dbReference type="SAM" id="MobiDB-lite"/>
    </source>
</evidence>
<reference evidence="2 3" key="1">
    <citation type="submission" date="2020-12" db="EMBL/GenBank/DDBJ databases">
        <title>Metabolic potential, ecology and presence of endohyphal bacteria is reflected in genomic diversity of Mucoromycotina.</title>
        <authorList>
            <person name="Muszewska A."/>
            <person name="Okrasinska A."/>
            <person name="Steczkiewicz K."/>
            <person name="Drgas O."/>
            <person name="Orlowska M."/>
            <person name="Perlinska-Lenart U."/>
            <person name="Aleksandrzak-Piekarczyk T."/>
            <person name="Szatraj K."/>
            <person name="Zielenkiewicz U."/>
            <person name="Pilsyk S."/>
            <person name="Malc E."/>
            <person name="Mieczkowski P."/>
            <person name="Kruszewska J.S."/>
            <person name="Biernat P."/>
            <person name="Pawlowska J."/>
        </authorList>
    </citation>
    <scope>NUCLEOTIDE SEQUENCE [LARGE SCALE GENOMIC DNA]</scope>
    <source>
        <strain evidence="2 3">CBS 142.35</strain>
    </source>
</reference>
<accession>A0A8H7VJI5</accession>
<name>A0A8H7VJI5_9FUNG</name>
<evidence type="ECO:0000313" key="3">
    <source>
        <dbReference type="Proteomes" id="UP000646827"/>
    </source>
</evidence>
<feature type="region of interest" description="Disordered" evidence="1">
    <location>
        <begin position="75"/>
        <end position="156"/>
    </location>
</feature>
<proteinExistence type="predicted"/>
<sequence>MVNNRQVTPNFTRPTVEEVKNNNASRHRYRWSVQEQQDLVYLKENEEWSNEEIAAFFNRSGLAITAKYRSIKANGMTSESSNRGAGRVTESSEDNDNVRMTRSSERRDFERLRKTTQAASSSMNGKEKELEEKEKSLEARERSLEEKEKSSQDTKAMVYRLENRIKEIEKILQEISEKYMI</sequence>
<feature type="compositionally biased region" description="Basic and acidic residues" evidence="1">
    <location>
        <begin position="96"/>
        <end position="113"/>
    </location>
</feature>